<proteinExistence type="predicted"/>
<feature type="non-terminal residue" evidence="1">
    <location>
        <position position="65"/>
    </location>
</feature>
<gene>
    <name evidence="1" type="ORF">WMSIL1_LOCUS3643</name>
</gene>
<sequence length="65" mass="7674">MSKNSDVPSHQHEYETKEEFVKRCFTYKECQLFFPIMTDSSETYKCGCGELELHHYDQDNAAFAE</sequence>
<accession>A0A564Y9N7</accession>
<dbReference type="EMBL" id="CABIJS010000111">
    <property type="protein sequence ID" value="VUZ43244.1"/>
    <property type="molecule type" value="Genomic_DNA"/>
</dbReference>
<evidence type="ECO:0000313" key="1">
    <source>
        <dbReference type="EMBL" id="VUZ43244.1"/>
    </source>
</evidence>
<reference evidence="1 2" key="1">
    <citation type="submission" date="2019-07" db="EMBL/GenBank/DDBJ databases">
        <authorList>
            <person name="Jastrzebski P J."/>
            <person name="Paukszto L."/>
            <person name="Jastrzebski P J."/>
        </authorList>
    </citation>
    <scope>NUCLEOTIDE SEQUENCE [LARGE SCALE GENOMIC DNA]</scope>
    <source>
        <strain evidence="1 2">WMS-il1</strain>
    </source>
</reference>
<organism evidence="1 2">
    <name type="scientific">Hymenolepis diminuta</name>
    <name type="common">Rat tapeworm</name>
    <dbReference type="NCBI Taxonomy" id="6216"/>
    <lineage>
        <taxon>Eukaryota</taxon>
        <taxon>Metazoa</taxon>
        <taxon>Spiralia</taxon>
        <taxon>Lophotrochozoa</taxon>
        <taxon>Platyhelminthes</taxon>
        <taxon>Cestoda</taxon>
        <taxon>Eucestoda</taxon>
        <taxon>Cyclophyllidea</taxon>
        <taxon>Hymenolepididae</taxon>
        <taxon>Hymenolepis</taxon>
    </lineage>
</organism>
<evidence type="ECO:0000313" key="2">
    <source>
        <dbReference type="Proteomes" id="UP000321570"/>
    </source>
</evidence>
<dbReference type="Proteomes" id="UP000321570">
    <property type="component" value="Unassembled WGS sequence"/>
</dbReference>
<keyword evidence="2" id="KW-1185">Reference proteome</keyword>
<protein>
    <submittedName>
        <fullName evidence="1">Uncharacterized protein</fullName>
    </submittedName>
</protein>
<name>A0A564Y9N7_HYMDI</name>
<dbReference type="AlphaFoldDB" id="A0A564Y9N7"/>